<comment type="caution">
    <text evidence="1">The sequence shown here is derived from an EMBL/GenBank/DDBJ whole genome shotgun (WGS) entry which is preliminary data.</text>
</comment>
<gene>
    <name evidence="1" type="ORF">NUW58_g2263</name>
</gene>
<protein>
    <submittedName>
        <fullName evidence="1">Uncharacterized protein</fullName>
    </submittedName>
</protein>
<sequence length="127" mass="14375">MGSVVHRQTDTTRVYVDQTLVRRSKRSSRAMLHYDQGLPGRITPEFVSSDKMHPTFEGWEMMAEIYKRDILDVDAKGWIVAPVKNGIMDDGDAERDLEDAGMAKEKVNAGNGTTTHARGLRRGHVFW</sequence>
<evidence type="ECO:0000313" key="2">
    <source>
        <dbReference type="Proteomes" id="UP001143856"/>
    </source>
</evidence>
<keyword evidence="2" id="KW-1185">Reference proteome</keyword>
<dbReference type="EMBL" id="JAPDGR010000286">
    <property type="protein sequence ID" value="KAJ2992156.1"/>
    <property type="molecule type" value="Genomic_DNA"/>
</dbReference>
<organism evidence="1 2">
    <name type="scientific">Xylaria curta</name>
    <dbReference type="NCBI Taxonomy" id="42375"/>
    <lineage>
        <taxon>Eukaryota</taxon>
        <taxon>Fungi</taxon>
        <taxon>Dikarya</taxon>
        <taxon>Ascomycota</taxon>
        <taxon>Pezizomycotina</taxon>
        <taxon>Sordariomycetes</taxon>
        <taxon>Xylariomycetidae</taxon>
        <taxon>Xylariales</taxon>
        <taxon>Xylariaceae</taxon>
        <taxon>Xylaria</taxon>
    </lineage>
</organism>
<evidence type="ECO:0000313" key="1">
    <source>
        <dbReference type="EMBL" id="KAJ2992156.1"/>
    </source>
</evidence>
<accession>A0ACC1PI14</accession>
<name>A0ACC1PI14_9PEZI</name>
<dbReference type="Proteomes" id="UP001143856">
    <property type="component" value="Unassembled WGS sequence"/>
</dbReference>
<reference evidence="1" key="1">
    <citation type="submission" date="2022-10" db="EMBL/GenBank/DDBJ databases">
        <title>Genome Sequence of Xylaria curta.</title>
        <authorList>
            <person name="Buettner E."/>
        </authorList>
    </citation>
    <scope>NUCLEOTIDE SEQUENCE</scope>
    <source>
        <strain evidence="1">Babe10</strain>
    </source>
</reference>
<proteinExistence type="predicted"/>